<feature type="transmembrane region" description="Helical" evidence="6">
    <location>
        <begin position="520"/>
        <end position="541"/>
    </location>
</feature>
<feature type="transmembrane region" description="Helical" evidence="6">
    <location>
        <begin position="598"/>
        <end position="618"/>
    </location>
</feature>
<sequence length="636" mass="71180">MRKSLLLLSIVAITTAFIVSGIYLAEVQKGTSAVYSELKNLCDEFVTGIEGDVENIKEVISDYTYSFSFSSNKLSEFVAGLQNRIEGQDFYIVLNSGDQVDAFGYYKLVPGSFFPLDERKEPWFLKAREFSENVYISCIYLERGKLYVDISFDIGNIEGVLRVTRIPLNSATKYLTKKERYGMVLTDKDFVVIASNDYQKGSKVPALEKVSEGLNKFDSGDTWLVKKLSISGQTLSTAFYVNKDIIESQKKKLRERYTLWVLILIALEMLFYIFIIRRRYVITIEEKEESSKSIIVPIISLFVALGIIAVLILIFGENPLYGIREMFSYAFLSRAGLSETLNKAVPITIDAFGLAIAFYAGLWNIGMEGQFYLGAIGAVWISVFLIPGAPVWIYFIIIPLFSILMGAIWGLIPGFLKVRFGVNEILSTLMFNYVAIRIVDYLVYGPWKSSSVRNFPLSDPIPVKLPKIPGTDVHVGIFLLPVIALLLWFVFQKTTLGFKWKAIRLNNRAARYAGMNPRRFLLLAMVISGAFGGLSGAIHMMGAQYVLQSHFSPGYGYTAIIVAWLSGLNPCGIMISGPLLAGLFVGNARLELLMKFPVAVSSFFQGIVLLTLLVGGFLQRYHVKVIPRTGKVKQHV</sequence>
<name>C5CGZ6_KOSOT</name>
<keyword evidence="5 6" id="KW-0472">Membrane</keyword>
<dbReference type="EMBL" id="CP001634">
    <property type="protein sequence ID" value="ACR79661.1"/>
    <property type="molecule type" value="Genomic_DNA"/>
</dbReference>
<protein>
    <submittedName>
        <fullName evidence="7">Inner-membrane translocator</fullName>
    </submittedName>
</protein>
<dbReference type="PANTHER" id="PTHR47089">
    <property type="entry name" value="ABC TRANSPORTER, PERMEASE PROTEIN"/>
    <property type="match status" value="1"/>
</dbReference>
<feature type="transmembrane region" description="Helical" evidence="6">
    <location>
        <begin position="344"/>
        <end position="362"/>
    </location>
</feature>
<keyword evidence="8" id="KW-1185">Reference proteome</keyword>
<dbReference type="GO" id="GO:0005886">
    <property type="term" value="C:plasma membrane"/>
    <property type="evidence" value="ECO:0007669"/>
    <property type="project" value="UniProtKB-SubCell"/>
</dbReference>
<evidence type="ECO:0000313" key="7">
    <source>
        <dbReference type="EMBL" id="ACR79661.1"/>
    </source>
</evidence>
<feature type="transmembrane region" description="Helical" evidence="6">
    <location>
        <begin position="473"/>
        <end position="491"/>
    </location>
</feature>
<feature type="transmembrane region" description="Helical" evidence="6">
    <location>
        <begin position="369"/>
        <end position="386"/>
    </location>
</feature>
<evidence type="ECO:0000256" key="3">
    <source>
        <dbReference type="ARBA" id="ARBA00022692"/>
    </source>
</evidence>
<organism evidence="7 8">
    <name type="scientific">Kosmotoga olearia (strain ATCC BAA-1733 / DSM 21960 / TBF 19.5.1)</name>
    <dbReference type="NCBI Taxonomy" id="521045"/>
    <lineage>
        <taxon>Bacteria</taxon>
        <taxon>Thermotogati</taxon>
        <taxon>Thermotogota</taxon>
        <taxon>Thermotogae</taxon>
        <taxon>Kosmotogales</taxon>
        <taxon>Kosmotogaceae</taxon>
        <taxon>Kosmotoga</taxon>
    </lineage>
</organism>
<dbReference type="HOGENOM" id="CLU_430099_0_0_0"/>
<dbReference type="PANTHER" id="PTHR47089:SF1">
    <property type="entry name" value="GUANOSINE ABC TRANSPORTER PERMEASE PROTEIN NUPP"/>
    <property type="match status" value="1"/>
</dbReference>
<keyword evidence="4 6" id="KW-1133">Transmembrane helix</keyword>
<proteinExistence type="predicted"/>
<evidence type="ECO:0000256" key="1">
    <source>
        <dbReference type="ARBA" id="ARBA00004651"/>
    </source>
</evidence>
<keyword evidence="2" id="KW-1003">Cell membrane</keyword>
<keyword evidence="3 6" id="KW-0812">Transmembrane</keyword>
<dbReference type="AlphaFoldDB" id="C5CGZ6"/>
<evidence type="ECO:0000256" key="2">
    <source>
        <dbReference type="ARBA" id="ARBA00022475"/>
    </source>
</evidence>
<feature type="transmembrane region" description="Helical" evidence="6">
    <location>
        <begin position="561"/>
        <end position="586"/>
    </location>
</feature>
<evidence type="ECO:0000256" key="5">
    <source>
        <dbReference type="ARBA" id="ARBA00023136"/>
    </source>
</evidence>
<reference evidence="7 8" key="1">
    <citation type="submission" date="2009-06" db="EMBL/GenBank/DDBJ databases">
        <title>Complete sequence of Thermotogales bacterium TBF 19.5.1.</title>
        <authorList>
            <consortium name="US DOE Joint Genome Institute"/>
            <person name="Lucas S."/>
            <person name="Copeland A."/>
            <person name="Lapidus A."/>
            <person name="Glavina del Rio T."/>
            <person name="Tice H."/>
            <person name="Bruce D."/>
            <person name="Goodwin L."/>
            <person name="Pitluck S."/>
            <person name="Chertkov O."/>
            <person name="Brettin T."/>
            <person name="Detter J.C."/>
            <person name="Han C."/>
            <person name="Schmutz J."/>
            <person name="Larimer F."/>
            <person name="Land M."/>
            <person name="Hauser L."/>
            <person name="Kyrpides N."/>
            <person name="Ovchinnikova G."/>
            <person name="Noll K."/>
        </authorList>
    </citation>
    <scope>NUCLEOTIDE SEQUENCE [LARGE SCALE GENOMIC DNA]</scope>
    <source>
        <strain evidence="8">ATCC BAA-1733 / DSM 21960 / TBF 19.5.1</strain>
    </source>
</reference>
<dbReference type="eggNOG" id="COG4603">
    <property type="taxonomic scope" value="Bacteria"/>
</dbReference>
<dbReference type="KEGG" id="kol:Kole_0952"/>
<feature type="transmembrane region" description="Helical" evidence="6">
    <location>
        <begin position="424"/>
        <end position="444"/>
    </location>
</feature>
<dbReference type="GO" id="GO:0022857">
    <property type="term" value="F:transmembrane transporter activity"/>
    <property type="evidence" value="ECO:0007669"/>
    <property type="project" value="InterPro"/>
</dbReference>
<evidence type="ECO:0000256" key="6">
    <source>
        <dbReference type="SAM" id="Phobius"/>
    </source>
</evidence>
<dbReference type="InterPro" id="IPR001851">
    <property type="entry name" value="ABC_transp_permease"/>
</dbReference>
<feature type="transmembrane region" description="Helical" evidence="6">
    <location>
        <begin position="392"/>
        <end position="412"/>
    </location>
</feature>
<accession>C5CGZ6</accession>
<dbReference type="Proteomes" id="UP000002382">
    <property type="component" value="Chromosome"/>
</dbReference>
<evidence type="ECO:0000256" key="4">
    <source>
        <dbReference type="ARBA" id="ARBA00022989"/>
    </source>
</evidence>
<dbReference type="Pfam" id="PF02653">
    <property type="entry name" value="BPD_transp_2"/>
    <property type="match status" value="1"/>
</dbReference>
<dbReference type="OrthoDB" id="45037at2"/>
<dbReference type="RefSeq" id="WP_015868323.1">
    <property type="nucleotide sequence ID" value="NC_012785.1"/>
</dbReference>
<dbReference type="STRING" id="521045.Kole_0952"/>
<evidence type="ECO:0000313" key="8">
    <source>
        <dbReference type="Proteomes" id="UP000002382"/>
    </source>
</evidence>
<feature type="transmembrane region" description="Helical" evidence="6">
    <location>
        <begin position="295"/>
        <end position="316"/>
    </location>
</feature>
<reference evidence="7 8" key="2">
    <citation type="journal article" date="2011" name="J. Bacteriol.">
        <title>Genome Sequence of Kosmotoga olearia Strain TBF 19.5.1, a Thermophilic Bacterium with a Wide Growth Temperature Range, Isolated from the Troll B Oil Platform in the North Sea.</title>
        <authorList>
            <person name="Swithers K.S."/>
            <person name="Dipippo J.L."/>
            <person name="Bruce D.C."/>
            <person name="Detter C."/>
            <person name="Tapia R."/>
            <person name="Han S."/>
            <person name="Goodwin L.A."/>
            <person name="Han J."/>
            <person name="Woyke T."/>
            <person name="Pitluck S."/>
            <person name="Pennacchio L."/>
            <person name="Nolan M."/>
            <person name="Mikhailova N."/>
            <person name="Land M.L."/>
            <person name="Nesbo C.L."/>
            <person name="Gogarten J.P."/>
            <person name="Noll K.M."/>
        </authorList>
    </citation>
    <scope>NUCLEOTIDE SEQUENCE [LARGE SCALE GENOMIC DNA]</scope>
    <source>
        <strain evidence="8">ATCC BAA-1733 / DSM 21960 / TBF 19.5.1</strain>
    </source>
</reference>
<gene>
    <name evidence="7" type="ordered locus">Kole_0952</name>
</gene>
<comment type="subcellular location">
    <subcellularLocation>
        <location evidence="1">Cell membrane</location>
        <topology evidence="1">Multi-pass membrane protein</topology>
    </subcellularLocation>
</comment>
<dbReference type="CDD" id="cd06580">
    <property type="entry name" value="TM_PBP1_transp_TpRbsC_like"/>
    <property type="match status" value="1"/>
</dbReference>
<feature type="transmembrane region" description="Helical" evidence="6">
    <location>
        <begin position="257"/>
        <end position="275"/>
    </location>
</feature>